<organism evidence="2 3">
    <name type="scientific">Sphingomonas jejuensis</name>
    <dbReference type="NCBI Taxonomy" id="904715"/>
    <lineage>
        <taxon>Bacteria</taxon>
        <taxon>Pseudomonadati</taxon>
        <taxon>Pseudomonadota</taxon>
        <taxon>Alphaproteobacteria</taxon>
        <taxon>Sphingomonadales</taxon>
        <taxon>Sphingomonadaceae</taxon>
        <taxon>Sphingomonas</taxon>
    </lineage>
</organism>
<evidence type="ECO:0000313" key="2">
    <source>
        <dbReference type="EMBL" id="NJC34830.1"/>
    </source>
</evidence>
<gene>
    <name evidence="2" type="ORF">GGR88_002344</name>
</gene>
<proteinExistence type="predicted"/>
<evidence type="ECO:0000313" key="3">
    <source>
        <dbReference type="Proteomes" id="UP000734218"/>
    </source>
</evidence>
<accession>A0ABX0XNL6</accession>
<dbReference type="Proteomes" id="UP000734218">
    <property type="component" value="Unassembled WGS sequence"/>
</dbReference>
<keyword evidence="1" id="KW-0732">Signal</keyword>
<feature type="signal peptide" evidence="1">
    <location>
        <begin position="1"/>
        <end position="26"/>
    </location>
</feature>
<name>A0ABX0XNL6_9SPHN</name>
<sequence length="188" mass="18702">MAKAGSKRRSSRGLAALLVLALPACGGGDDVTTNNAAGIPAEVATQSQSNLAAEPAEPVPGLSWRIVPGDADGSLQLVEPEGTVSLTLTCGGTPARLSVAVPGFTPSRTGEPMRLAIGTTEIALAPIVEAPGARGSVAEGSIPPNLAELMADAAAIDVVQGVQRIGSTPPPPRDTGQAFAGHCIDLLG</sequence>
<reference evidence="2 3" key="1">
    <citation type="submission" date="2020-03" db="EMBL/GenBank/DDBJ databases">
        <title>Genomic Encyclopedia of Type Strains, Phase IV (KMG-IV): sequencing the most valuable type-strain genomes for metagenomic binning, comparative biology and taxonomic classification.</title>
        <authorList>
            <person name="Goeker M."/>
        </authorList>
    </citation>
    <scope>NUCLEOTIDE SEQUENCE [LARGE SCALE GENOMIC DNA]</scope>
    <source>
        <strain evidence="2 3">DSM 27651</strain>
    </source>
</reference>
<feature type="chain" id="PRO_5045421586" description="Lipoprotein" evidence="1">
    <location>
        <begin position="27"/>
        <end position="188"/>
    </location>
</feature>
<dbReference type="RefSeq" id="WP_167955169.1">
    <property type="nucleotide sequence ID" value="NZ_JAATJE010000002.1"/>
</dbReference>
<keyword evidence="3" id="KW-1185">Reference proteome</keyword>
<comment type="caution">
    <text evidence="2">The sequence shown here is derived from an EMBL/GenBank/DDBJ whole genome shotgun (WGS) entry which is preliminary data.</text>
</comment>
<protein>
    <recommendedName>
        <fullName evidence="4">Lipoprotein</fullName>
    </recommendedName>
</protein>
<evidence type="ECO:0008006" key="4">
    <source>
        <dbReference type="Google" id="ProtNLM"/>
    </source>
</evidence>
<dbReference type="EMBL" id="JAATJE010000002">
    <property type="protein sequence ID" value="NJC34830.1"/>
    <property type="molecule type" value="Genomic_DNA"/>
</dbReference>
<evidence type="ECO:0000256" key="1">
    <source>
        <dbReference type="SAM" id="SignalP"/>
    </source>
</evidence>